<keyword evidence="1" id="KW-0812">Transmembrane</keyword>
<organism evidence="2 3">
    <name type="scientific">Lactuca virosa</name>
    <dbReference type="NCBI Taxonomy" id="75947"/>
    <lineage>
        <taxon>Eukaryota</taxon>
        <taxon>Viridiplantae</taxon>
        <taxon>Streptophyta</taxon>
        <taxon>Embryophyta</taxon>
        <taxon>Tracheophyta</taxon>
        <taxon>Spermatophyta</taxon>
        <taxon>Magnoliopsida</taxon>
        <taxon>eudicotyledons</taxon>
        <taxon>Gunneridae</taxon>
        <taxon>Pentapetalae</taxon>
        <taxon>asterids</taxon>
        <taxon>campanulids</taxon>
        <taxon>Asterales</taxon>
        <taxon>Asteraceae</taxon>
        <taxon>Cichorioideae</taxon>
        <taxon>Cichorieae</taxon>
        <taxon>Lactucinae</taxon>
        <taxon>Lactuca</taxon>
    </lineage>
</organism>
<sequence>MLMFVKQDSVLKVRKQPKHLLRSMAGNMWVGKPCPTLFDPNTNHSNGPQAYSSVVFTIAAAIFGYPLVIG</sequence>
<dbReference type="EMBL" id="CAKMRJ010002223">
    <property type="protein sequence ID" value="CAH1428487.1"/>
    <property type="molecule type" value="Genomic_DNA"/>
</dbReference>
<protein>
    <submittedName>
        <fullName evidence="2">Uncharacterized protein</fullName>
    </submittedName>
</protein>
<reference evidence="2 3" key="1">
    <citation type="submission" date="2022-01" db="EMBL/GenBank/DDBJ databases">
        <authorList>
            <person name="Xiong W."/>
            <person name="Schranz E."/>
        </authorList>
    </citation>
    <scope>NUCLEOTIDE SEQUENCE [LARGE SCALE GENOMIC DNA]</scope>
</reference>
<gene>
    <name evidence="2" type="ORF">LVIROSA_LOCUS15413</name>
</gene>
<keyword evidence="3" id="KW-1185">Reference proteome</keyword>
<keyword evidence="1" id="KW-0472">Membrane</keyword>
<name>A0AAU9MPI9_9ASTR</name>
<evidence type="ECO:0000313" key="3">
    <source>
        <dbReference type="Proteomes" id="UP001157418"/>
    </source>
</evidence>
<proteinExistence type="predicted"/>
<evidence type="ECO:0000313" key="2">
    <source>
        <dbReference type="EMBL" id="CAH1428487.1"/>
    </source>
</evidence>
<evidence type="ECO:0000256" key="1">
    <source>
        <dbReference type="SAM" id="Phobius"/>
    </source>
</evidence>
<comment type="caution">
    <text evidence="2">The sequence shown here is derived from an EMBL/GenBank/DDBJ whole genome shotgun (WGS) entry which is preliminary data.</text>
</comment>
<dbReference type="AlphaFoldDB" id="A0AAU9MPI9"/>
<dbReference type="Proteomes" id="UP001157418">
    <property type="component" value="Unassembled WGS sequence"/>
</dbReference>
<accession>A0AAU9MPI9</accession>
<feature type="transmembrane region" description="Helical" evidence="1">
    <location>
        <begin position="50"/>
        <end position="69"/>
    </location>
</feature>
<keyword evidence="1" id="KW-1133">Transmembrane helix</keyword>